<protein>
    <submittedName>
        <fullName evidence="3">VPLPA-CTERM sorting domain-containing protein</fullName>
    </submittedName>
</protein>
<dbReference type="InterPro" id="IPR022472">
    <property type="entry name" value="VPLPA-CTERM"/>
</dbReference>
<feature type="compositionally biased region" description="Pro residues" evidence="1">
    <location>
        <begin position="344"/>
        <end position="360"/>
    </location>
</feature>
<dbReference type="PROSITE" id="PS51257">
    <property type="entry name" value="PROKAR_LIPOPROTEIN"/>
    <property type="match status" value="1"/>
</dbReference>
<evidence type="ECO:0000313" key="4">
    <source>
        <dbReference type="Proteomes" id="UP000533905"/>
    </source>
</evidence>
<name>A0A7Y2JVG2_9BURK</name>
<dbReference type="NCBIfam" id="TIGR02595">
    <property type="entry name" value="PEP_CTERM"/>
    <property type="match status" value="1"/>
</dbReference>
<evidence type="ECO:0000259" key="2">
    <source>
        <dbReference type="Pfam" id="PF07589"/>
    </source>
</evidence>
<evidence type="ECO:0000313" key="3">
    <source>
        <dbReference type="EMBL" id="NNG21413.1"/>
    </source>
</evidence>
<feature type="compositionally biased region" description="Low complexity" evidence="1">
    <location>
        <begin position="238"/>
        <end position="247"/>
    </location>
</feature>
<feature type="region of interest" description="Disordered" evidence="1">
    <location>
        <begin position="238"/>
        <end position="375"/>
    </location>
</feature>
<keyword evidence="4" id="KW-1185">Reference proteome</keyword>
<dbReference type="Proteomes" id="UP000533905">
    <property type="component" value="Unassembled WGS sequence"/>
</dbReference>
<dbReference type="Pfam" id="PF07589">
    <property type="entry name" value="PEP-CTERM"/>
    <property type="match status" value="1"/>
</dbReference>
<accession>A0A7Y2JVG2</accession>
<gene>
    <name evidence="3" type="ORF">HGB41_00105</name>
</gene>
<dbReference type="RefSeq" id="WP_171079813.1">
    <property type="nucleotide sequence ID" value="NZ_JABAIV010000001.1"/>
</dbReference>
<organism evidence="3 4">
    <name type="scientific">Telluria aromaticivorans</name>
    <dbReference type="NCBI Taxonomy" id="2725995"/>
    <lineage>
        <taxon>Bacteria</taxon>
        <taxon>Pseudomonadati</taxon>
        <taxon>Pseudomonadota</taxon>
        <taxon>Betaproteobacteria</taxon>
        <taxon>Burkholderiales</taxon>
        <taxon>Oxalobacteraceae</taxon>
        <taxon>Telluria group</taxon>
        <taxon>Telluria</taxon>
    </lineage>
</organism>
<dbReference type="InterPro" id="IPR013424">
    <property type="entry name" value="Ice-binding_C"/>
</dbReference>
<dbReference type="EMBL" id="JABAIV010000001">
    <property type="protein sequence ID" value="NNG21413.1"/>
    <property type="molecule type" value="Genomic_DNA"/>
</dbReference>
<comment type="caution">
    <text evidence="3">The sequence shown here is derived from an EMBL/GenBank/DDBJ whole genome shotgun (WGS) entry which is preliminary data.</text>
</comment>
<proteinExistence type="predicted"/>
<evidence type="ECO:0000256" key="1">
    <source>
        <dbReference type="SAM" id="MobiDB-lite"/>
    </source>
</evidence>
<feature type="compositionally biased region" description="Low complexity" evidence="1">
    <location>
        <begin position="308"/>
        <end position="324"/>
    </location>
</feature>
<sequence length="397" mass="40655">MQKRAAAAVMLGLAGCTLGIALTWSPDPVAAALPGSPALLALASPAVLERMAGQAPRRIYPYSIVPGGVAGQAELKRIIRTDKVVAEHYATFNVDKAHPVTVSKPRAVHVSYRKGDKVYWTAKKVMLAEGETLLSDGSNEMRARCANRISDVAQFPVEAQEPSAEVLDSVVDEEAYGLAGDKDDAAFELVNGAIPRHTGRGMQAPLSSYGGGGRIAEASAMPSSVASRAGMENTALSQFGSSSSLESIPRSGATAPVKPGSPPPTLEVSPETPKDTKPADVTGALPGVTPLPVATDPSTGTTDGGKGNTLPVPATPPVTANQPPAGGGTEGRPLAPLPGEAGPKPGPFIPEPTLLPPAPPAGTGEEKPDTAEVPEPASVWLIGAALAGMALLRRRRR</sequence>
<feature type="domain" description="Ice-binding protein C-terminal" evidence="2">
    <location>
        <begin position="373"/>
        <end position="395"/>
    </location>
</feature>
<dbReference type="AlphaFoldDB" id="A0A7Y2JVG2"/>
<dbReference type="NCBIfam" id="TIGR03370">
    <property type="entry name" value="VPLPA-CTERM"/>
    <property type="match status" value="1"/>
</dbReference>
<reference evidence="3 4" key="1">
    <citation type="submission" date="2020-04" db="EMBL/GenBank/DDBJ databases">
        <title>Massilia sp. nov., a cold adapted bacteria isolated from Arctic soil.</title>
        <authorList>
            <person name="Son J."/>
            <person name="Ka J.-O."/>
        </authorList>
    </citation>
    <scope>NUCLEOTIDE SEQUENCE [LARGE SCALE GENOMIC DNA]</scope>
    <source>
        <strain evidence="3 4">ML15P13</strain>
    </source>
</reference>